<dbReference type="CDD" id="cd02970">
    <property type="entry name" value="PRX_like2"/>
    <property type="match status" value="1"/>
</dbReference>
<dbReference type="EMBL" id="LJBN01000170">
    <property type="protein sequence ID" value="OOQ85203.1"/>
    <property type="molecule type" value="Genomic_DNA"/>
</dbReference>
<dbReference type="InterPro" id="IPR032801">
    <property type="entry name" value="PXL2A/B/C"/>
</dbReference>
<evidence type="ECO:0000256" key="1">
    <source>
        <dbReference type="SAM" id="MobiDB-lite"/>
    </source>
</evidence>
<sequence length="297" mass="32485">MSSAAEPVSVANPPVVSNNPDPNPSTVSAPVADDVKVADTNKLDEGSSNNEPPSVETIRKVEDYEVFDNKGEKHSFKSIYDGPDTTGRVLVIFIRHFFCGSCQDYVRELAESFKPEELLRLPKATSLAIIGCGDHGLIDFYAKETGCTFAIYADPANTLYDDLGMTTTWDLGPKPEYIRRSMARVVAGSIMQGLKHLGSGLATKGGDTKRVGGEFLFEPSGEDGGKKITWCHRMTNTRDHAEINELVKVLDADGYRQTSSFTSEEQFIRVGEQESSLVGLEYAEGSHPIVTKFYDAV</sequence>
<dbReference type="Proteomes" id="UP000190744">
    <property type="component" value="Unassembled WGS sequence"/>
</dbReference>
<dbReference type="AlphaFoldDB" id="A0A1S9RI90"/>
<comment type="caution">
    <text evidence="2">The sequence shown here is derived from an EMBL/GenBank/DDBJ whole genome shotgun (WGS) entry which is preliminary data.</text>
</comment>
<name>A0A1S9RI90_PENBI</name>
<dbReference type="PANTHER" id="PTHR28630:SF3">
    <property type="entry name" value="PEROXIREDOXIN-LIKE 2C"/>
    <property type="match status" value="1"/>
</dbReference>
<feature type="compositionally biased region" description="Basic and acidic residues" evidence="1">
    <location>
        <begin position="33"/>
        <end position="45"/>
    </location>
</feature>
<proteinExistence type="predicted"/>
<feature type="compositionally biased region" description="Low complexity" evidence="1">
    <location>
        <begin position="1"/>
        <end position="28"/>
    </location>
</feature>
<evidence type="ECO:0008006" key="4">
    <source>
        <dbReference type="Google" id="ProtNLM"/>
    </source>
</evidence>
<dbReference type="Gene3D" id="3.40.30.10">
    <property type="entry name" value="Glutaredoxin"/>
    <property type="match status" value="1"/>
</dbReference>
<gene>
    <name evidence="2" type="ORF">PEBR_26733</name>
</gene>
<dbReference type="PANTHER" id="PTHR28630">
    <property type="match status" value="1"/>
</dbReference>
<accession>A0A1S9RI90</accession>
<dbReference type="Pfam" id="PF13911">
    <property type="entry name" value="AhpC-TSA_2"/>
    <property type="match status" value="1"/>
</dbReference>
<evidence type="ECO:0000313" key="3">
    <source>
        <dbReference type="Proteomes" id="UP000190744"/>
    </source>
</evidence>
<dbReference type="InterPro" id="IPR036249">
    <property type="entry name" value="Thioredoxin-like_sf"/>
</dbReference>
<reference evidence="3" key="1">
    <citation type="submission" date="2015-09" db="EMBL/GenBank/DDBJ databases">
        <authorList>
            <person name="Fill T.P."/>
            <person name="Baretta J.F."/>
            <person name="de Almeida L.G."/>
            <person name="Rocha M."/>
            <person name="de Souza D.H."/>
            <person name="Malavazi I."/>
            <person name="Cerdeira L.T."/>
            <person name="Hong H."/>
            <person name="Samborskyy M."/>
            <person name="de Vasconcelos A.T."/>
            <person name="Leadlay P."/>
            <person name="Rodrigues-Filho E."/>
        </authorList>
    </citation>
    <scope>NUCLEOTIDE SEQUENCE [LARGE SCALE GENOMIC DNA]</scope>
    <source>
        <strain evidence="3">LaBioMMi 136</strain>
    </source>
</reference>
<dbReference type="SUPFAM" id="SSF52833">
    <property type="entry name" value="Thioredoxin-like"/>
    <property type="match status" value="1"/>
</dbReference>
<evidence type="ECO:0000313" key="2">
    <source>
        <dbReference type="EMBL" id="OOQ85203.1"/>
    </source>
</evidence>
<feature type="region of interest" description="Disordered" evidence="1">
    <location>
        <begin position="1"/>
        <end position="56"/>
    </location>
</feature>
<organism evidence="2 3">
    <name type="scientific">Penicillium brasilianum</name>
    <dbReference type="NCBI Taxonomy" id="104259"/>
    <lineage>
        <taxon>Eukaryota</taxon>
        <taxon>Fungi</taxon>
        <taxon>Dikarya</taxon>
        <taxon>Ascomycota</taxon>
        <taxon>Pezizomycotina</taxon>
        <taxon>Eurotiomycetes</taxon>
        <taxon>Eurotiomycetidae</taxon>
        <taxon>Eurotiales</taxon>
        <taxon>Aspergillaceae</taxon>
        <taxon>Penicillium</taxon>
    </lineage>
</organism>
<protein>
    <recommendedName>
        <fullName evidence="4">AhpC/TSA antioxidant enzyme-domain-containing protein</fullName>
    </recommendedName>
</protein>